<dbReference type="Proteomes" id="UP000023152">
    <property type="component" value="Unassembled WGS sequence"/>
</dbReference>
<comment type="caution">
    <text evidence="2">The sequence shown here is derived from an EMBL/GenBank/DDBJ whole genome shotgun (WGS) entry which is preliminary data.</text>
</comment>
<keyword evidence="1" id="KW-0812">Transmembrane</keyword>
<keyword evidence="1" id="KW-1133">Transmembrane helix</keyword>
<name>X6M0R6_RETFI</name>
<keyword evidence="3" id="KW-1185">Reference proteome</keyword>
<proteinExistence type="predicted"/>
<evidence type="ECO:0000313" key="2">
    <source>
        <dbReference type="EMBL" id="ETO06997.1"/>
    </source>
</evidence>
<reference evidence="2 3" key="1">
    <citation type="journal article" date="2013" name="Curr. Biol.">
        <title>The Genome of the Foraminiferan Reticulomyxa filosa.</title>
        <authorList>
            <person name="Glockner G."/>
            <person name="Hulsmann N."/>
            <person name="Schleicher M."/>
            <person name="Noegel A.A."/>
            <person name="Eichinger L."/>
            <person name="Gallinger C."/>
            <person name="Pawlowski J."/>
            <person name="Sierra R."/>
            <person name="Euteneuer U."/>
            <person name="Pillet L."/>
            <person name="Moustafa A."/>
            <person name="Platzer M."/>
            <person name="Groth M."/>
            <person name="Szafranski K."/>
            <person name="Schliwa M."/>
        </authorList>
    </citation>
    <scope>NUCLEOTIDE SEQUENCE [LARGE SCALE GENOMIC DNA]</scope>
</reference>
<gene>
    <name evidence="2" type="ORF">RFI_30394</name>
</gene>
<organism evidence="2 3">
    <name type="scientific">Reticulomyxa filosa</name>
    <dbReference type="NCBI Taxonomy" id="46433"/>
    <lineage>
        <taxon>Eukaryota</taxon>
        <taxon>Sar</taxon>
        <taxon>Rhizaria</taxon>
        <taxon>Retaria</taxon>
        <taxon>Foraminifera</taxon>
        <taxon>Monothalamids</taxon>
        <taxon>Reticulomyxidae</taxon>
        <taxon>Reticulomyxa</taxon>
    </lineage>
</organism>
<dbReference type="AlphaFoldDB" id="X6M0R6"/>
<evidence type="ECO:0000256" key="1">
    <source>
        <dbReference type="SAM" id="Phobius"/>
    </source>
</evidence>
<keyword evidence="1" id="KW-0472">Membrane</keyword>
<evidence type="ECO:0000313" key="3">
    <source>
        <dbReference type="Proteomes" id="UP000023152"/>
    </source>
</evidence>
<accession>X6M0R6</accession>
<feature type="transmembrane region" description="Helical" evidence="1">
    <location>
        <begin position="12"/>
        <end position="31"/>
    </location>
</feature>
<protein>
    <submittedName>
        <fullName evidence="2">Uncharacterized protein</fullName>
    </submittedName>
</protein>
<sequence length="367" mass="43054">MQQKKGCLKWNLSFCIILFVLTSVVIRVGLFTSSFEFESLPLLTPISTSFIVIESNYRTYDDYKNNSYVEHDSLQQQLTIPFQHLFGPEVVNIPKKLTGDNYFLNDEMFCPLDYDTYAFHQDLDTYNGFYKILSDLTVQQLWYLLLLDQNKFVDQNEMIQTKVKQYCKNISNVVLFTHQKMNGIFSQINQDWIAALFTSSYFKRALIMDGLWSYVDMKTMEKYNCLSHRCYFLPASLCDTNEFISSYNINNLRKQSKPKTYISLATEPQWIHSGNNGRVYTNYQKQSSPREEWASIEQEMLSPNRWGGTQSHILSVVQIHALLISYFLRMQPFIKELVDHIIIRAFTINHTVVFPQMGITFVFFFVG</sequence>
<dbReference type="EMBL" id="ASPP01026619">
    <property type="protein sequence ID" value="ETO06997.1"/>
    <property type="molecule type" value="Genomic_DNA"/>
</dbReference>